<name>A0AAN6M4F7_9PLEO</name>
<reference evidence="2 3" key="1">
    <citation type="submission" date="2021-02" db="EMBL/GenBank/DDBJ databases">
        <title>Genome assembly of Pseudopithomyces chartarum.</title>
        <authorList>
            <person name="Jauregui R."/>
            <person name="Singh J."/>
            <person name="Voisey C."/>
        </authorList>
    </citation>
    <scope>NUCLEOTIDE SEQUENCE [LARGE SCALE GENOMIC DNA]</scope>
    <source>
        <strain evidence="2 3">AGR01</strain>
    </source>
</reference>
<dbReference type="GO" id="GO:0008168">
    <property type="term" value="F:methyltransferase activity"/>
    <property type="evidence" value="ECO:0007669"/>
    <property type="project" value="TreeGrafter"/>
</dbReference>
<dbReference type="EMBL" id="WVTA01000002">
    <property type="protein sequence ID" value="KAK3215593.1"/>
    <property type="molecule type" value="Genomic_DNA"/>
</dbReference>
<dbReference type="Proteomes" id="UP001280581">
    <property type="component" value="Unassembled WGS sequence"/>
</dbReference>
<feature type="region of interest" description="Disordered" evidence="1">
    <location>
        <begin position="25"/>
        <end position="55"/>
    </location>
</feature>
<dbReference type="Gene3D" id="3.40.50.150">
    <property type="entry name" value="Vaccinia Virus protein VP39"/>
    <property type="match status" value="1"/>
</dbReference>
<sequence length="371" mass="42455">MTSRKRVVSCHSLCTPQYHLFPPPLPPDISPPLTPPLTPPKDSAYSRYHESDDDDSLSYISGQSLASSVTRYRYENGRRYHAYREGSYYAPNDETYSNWETIVHHLWLLTLDDKLHLAPISDPQSILDVGTGTGLWAVDMADSFPNADILASDLSPTQSTTAPPNIRFEIDDAGSEWTYAPNAFDYIHIRGLTGCIRDWPFLYSQAYAHLKPGGYFEHAEFSVDTNADPEGTSKADKMYHNFSQTILTVGETRTGMRFDTLRHMRTWMEEAGFVDIVEHRFVWPIGPWPKDPKLKDLGRWGERNWADGLEGWVLALYTRILGWTYAQVMEFVDEFRKVIKDRKNHYYHEVRCVYGRKPLEGEGAAKSTQAS</sequence>
<evidence type="ECO:0000313" key="2">
    <source>
        <dbReference type="EMBL" id="KAK3215593.1"/>
    </source>
</evidence>
<gene>
    <name evidence="2" type="ORF">GRF29_8g499516</name>
</gene>
<dbReference type="PANTHER" id="PTHR43591">
    <property type="entry name" value="METHYLTRANSFERASE"/>
    <property type="match status" value="1"/>
</dbReference>
<dbReference type="PANTHER" id="PTHR43591:SF105">
    <property type="entry name" value="METHYLTRANSFERASE DOMAIN-CONTAINING PROTEIN-RELATED"/>
    <property type="match status" value="1"/>
</dbReference>
<comment type="caution">
    <text evidence="2">The sequence shown here is derived from an EMBL/GenBank/DDBJ whole genome shotgun (WGS) entry which is preliminary data.</text>
</comment>
<feature type="compositionally biased region" description="Pro residues" evidence="1">
    <location>
        <begin position="25"/>
        <end position="39"/>
    </location>
</feature>
<protein>
    <recommendedName>
        <fullName evidence="4">S-adenosyl-L-methionine-dependent methyltransferase</fullName>
    </recommendedName>
</protein>
<dbReference type="AlphaFoldDB" id="A0AAN6M4F7"/>
<evidence type="ECO:0008006" key="4">
    <source>
        <dbReference type="Google" id="ProtNLM"/>
    </source>
</evidence>
<evidence type="ECO:0000256" key="1">
    <source>
        <dbReference type="SAM" id="MobiDB-lite"/>
    </source>
</evidence>
<dbReference type="InterPro" id="IPR029063">
    <property type="entry name" value="SAM-dependent_MTases_sf"/>
</dbReference>
<dbReference type="SUPFAM" id="SSF53335">
    <property type="entry name" value="S-adenosyl-L-methionine-dependent methyltransferases"/>
    <property type="match status" value="1"/>
</dbReference>
<dbReference type="CDD" id="cd02440">
    <property type="entry name" value="AdoMet_MTases"/>
    <property type="match status" value="1"/>
</dbReference>
<organism evidence="2 3">
    <name type="scientific">Pseudopithomyces chartarum</name>
    <dbReference type="NCBI Taxonomy" id="1892770"/>
    <lineage>
        <taxon>Eukaryota</taxon>
        <taxon>Fungi</taxon>
        <taxon>Dikarya</taxon>
        <taxon>Ascomycota</taxon>
        <taxon>Pezizomycotina</taxon>
        <taxon>Dothideomycetes</taxon>
        <taxon>Pleosporomycetidae</taxon>
        <taxon>Pleosporales</taxon>
        <taxon>Massarineae</taxon>
        <taxon>Didymosphaeriaceae</taxon>
        <taxon>Pseudopithomyces</taxon>
    </lineage>
</organism>
<keyword evidence="3" id="KW-1185">Reference proteome</keyword>
<proteinExistence type="predicted"/>
<evidence type="ECO:0000313" key="3">
    <source>
        <dbReference type="Proteomes" id="UP001280581"/>
    </source>
</evidence>
<dbReference type="Pfam" id="PF13489">
    <property type="entry name" value="Methyltransf_23"/>
    <property type="match status" value="1"/>
</dbReference>
<accession>A0AAN6M4F7</accession>